<proteinExistence type="predicted"/>
<dbReference type="EMBL" id="BK015503">
    <property type="protein sequence ID" value="DAE10120.1"/>
    <property type="molecule type" value="Genomic_DNA"/>
</dbReference>
<evidence type="ECO:0000313" key="1">
    <source>
        <dbReference type="EMBL" id="DAE10120.1"/>
    </source>
</evidence>
<organism evidence="1">
    <name type="scientific">Siphoviridae sp. ctGuJ10</name>
    <dbReference type="NCBI Taxonomy" id="2825418"/>
    <lineage>
        <taxon>Viruses</taxon>
        <taxon>Duplodnaviria</taxon>
        <taxon>Heunggongvirae</taxon>
        <taxon>Uroviricota</taxon>
        <taxon>Caudoviricetes</taxon>
    </lineage>
</organism>
<name>A0A8S5PTR5_9CAUD</name>
<accession>A0A8S5PTR5</accession>
<protein>
    <submittedName>
        <fullName evidence="1">Uncharacterized protein</fullName>
    </submittedName>
</protein>
<reference evidence="1" key="1">
    <citation type="journal article" date="2021" name="Proc. Natl. Acad. Sci. U.S.A.">
        <title>A Catalog of Tens of Thousands of Viruses from Human Metagenomes Reveals Hidden Associations with Chronic Diseases.</title>
        <authorList>
            <person name="Tisza M.J."/>
            <person name="Buck C.B."/>
        </authorList>
    </citation>
    <scope>NUCLEOTIDE SEQUENCE</scope>
    <source>
        <strain evidence="1">CtGuJ10</strain>
    </source>
</reference>
<sequence length="259" mass="30701">MDLFSSVVNEKIKEMEDSGAIQKRIEENIEKSINSAIDDVFGRTWSDFNNGLVEKMQKEVPNILKSIDLSSANEFILIKAKDYINSMYERETSEKIINNLKLLFIKKYHGIRITDIYEEFTQMIKDMSNDALDRDKLDIDDDNYCSFIFEINKCEDRFYGSSFDDYSVTIRLNEDDEYICFKFSTWKDNSLRGEDYKKRYIESLDINGKKVDEKFDMSLFNDFELMLINIYLSGTKVDFMELDDMCFETEIELEYIDED</sequence>